<evidence type="ECO:0000313" key="2">
    <source>
        <dbReference type="Proteomes" id="UP000299102"/>
    </source>
</evidence>
<accession>A0A4C1T372</accession>
<gene>
    <name evidence="1" type="ORF">EVAR_73985_1</name>
</gene>
<protein>
    <submittedName>
        <fullName evidence="1">Uncharacterized protein</fullName>
    </submittedName>
</protein>
<comment type="caution">
    <text evidence="1">The sequence shown here is derived from an EMBL/GenBank/DDBJ whole genome shotgun (WGS) entry which is preliminary data.</text>
</comment>
<feature type="non-terminal residue" evidence="1">
    <location>
        <position position="1"/>
    </location>
</feature>
<sequence>RTAAFRARNELQVLCLINRLFYEVILVKAGQFKTSCLLPSHLLDVLCLLQYSGSAESVPLARDLFMIRDSYR</sequence>
<dbReference type="Proteomes" id="UP000299102">
    <property type="component" value="Unassembled WGS sequence"/>
</dbReference>
<evidence type="ECO:0000313" key="1">
    <source>
        <dbReference type="EMBL" id="GBP08872.1"/>
    </source>
</evidence>
<dbReference type="AlphaFoldDB" id="A0A4C1T372"/>
<organism evidence="1 2">
    <name type="scientific">Eumeta variegata</name>
    <name type="common">Bagworm moth</name>
    <name type="synonym">Eumeta japonica</name>
    <dbReference type="NCBI Taxonomy" id="151549"/>
    <lineage>
        <taxon>Eukaryota</taxon>
        <taxon>Metazoa</taxon>
        <taxon>Ecdysozoa</taxon>
        <taxon>Arthropoda</taxon>
        <taxon>Hexapoda</taxon>
        <taxon>Insecta</taxon>
        <taxon>Pterygota</taxon>
        <taxon>Neoptera</taxon>
        <taxon>Endopterygota</taxon>
        <taxon>Lepidoptera</taxon>
        <taxon>Glossata</taxon>
        <taxon>Ditrysia</taxon>
        <taxon>Tineoidea</taxon>
        <taxon>Psychidae</taxon>
        <taxon>Oiketicinae</taxon>
        <taxon>Eumeta</taxon>
    </lineage>
</organism>
<reference evidence="1 2" key="1">
    <citation type="journal article" date="2019" name="Commun. Biol.">
        <title>The bagworm genome reveals a unique fibroin gene that provides high tensile strength.</title>
        <authorList>
            <person name="Kono N."/>
            <person name="Nakamura H."/>
            <person name="Ohtoshi R."/>
            <person name="Tomita M."/>
            <person name="Numata K."/>
            <person name="Arakawa K."/>
        </authorList>
    </citation>
    <scope>NUCLEOTIDE SEQUENCE [LARGE SCALE GENOMIC DNA]</scope>
</reference>
<name>A0A4C1T372_EUMVA</name>
<dbReference type="EMBL" id="BGZK01008558">
    <property type="protein sequence ID" value="GBP08872.1"/>
    <property type="molecule type" value="Genomic_DNA"/>
</dbReference>
<proteinExistence type="predicted"/>
<keyword evidence="2" id="KW-1185">Reference proteome</keyword>